<dbReference type="Gene3D" id="3.30.420.150">
    <property type="entry name" value="Exopolyphosphatase. Domain 2"/>
    <property type="match status" value="1"/>
</dbReference>
<evidence type="ECO:0000313" key="1">
    <source>
        <dbReference type="EMBL" id="MBL0426920.1"/>
    </source>
</evidence>
<evidence type="ECO:0008006" key="3">
    <source>
        <dbReference type="Google" id="ProtNLM"/>
    </source>
</evidence>
<keyword evidence="2" id="KW-1185">Reference proteome</keyword>
<sequence length="146" mass="15738">MITLTLDARSARFEDGARSFGDALPLGPAQLVQDCLRHDPPNGAELEAAIEVVEDLVMPLHGRWPAAEELQVVSAEAAVATLAGLASDRVTRDQLEDLFNRAAAVAQGRPRSSDAQLAQPQVMATVLVLREVMHHLGFTRLVLARP</sequence>
<name>A0ABS1JRM3_9BURK</name>
<comment type="caution">
    <text evidence="1">The sequence shown here is derived from an EMBL/GenBank/DDBJ whole genome shotgun (WGS) entry which is preliminary data.</text>
</comment>
<evidence type="ECO:0000313" key="2">
    <source>
        <dbReference type="Proteomes" id="UP000622707"/>
    </source>
</evidence>
<organism evidence="1 2">
    <name type="scientific">Ramlibacter alkalitolerans</name>
    <dbReference type="NCBI Taxonomy" id="2039631"/>
    <lineage>
        <taxon>Bacteria</taxon>
        <taxon>Pseudomonadati</taxon>
        <taxon>Pseudomonadota</taxon>
        <taxon>Betaproteobacteria</taxon>
        <taxon>Burkholderiales</taxon>
        <taxon>Comamonadaceae</taxon>
        <taxon>Ramlibacter</taxon>
    </lineage>
</organism>
<proteinExistence type="predicted"/>
<dbReference type="RefSeq" id="WP_201691325.1">
    <property type="nucleotide sequence ID" value="NZ_JAEQND010000009.1"/>
</dbReference>
<gene>
    <name evidence="1" type="ORF">JI746_17535</name>
</gene>
<dbReference type="EMBL" id="JAEQND010000009">
    <property type="protein sequence ID" value="MBL0426920.1"/>
    <property type="molecule type" value="Genomic_DNA"/>
</dbReference>
<protein>
    <recommendedName>
        <fullName evidence="3">DinB-like domain-containing protein</fullName>
    </recommendedName>
</protein>
<dbReference type="Proteomes" id="UP000622707">
    <property type="component" value="Unassembled WGS sequence"/>
</dbReference>
<accession>A0ABS1JRM3</accession>
<reference evidence="1 2" key="1">
    <citation type="journal article" date="2017" name="Int. J. Syst. Evol. Microbiol.">
        <title>Ramlibacter alkalitolerans sp. nov., alkali-tolerant bacterium isolated from soil of ginseng.</title>
        <authorList>
            <person name="Lee D.H."/>
            <person name="Cha C.J."/>
        </authorList>
    </citation>
    <scope>NUCLEOTIDE SEQUENCE [LARGE SCALE GENOMIC DNA]</scope>
    <source>
        <strain evidence="1 2">KACC 19305</strain>
    </source>
</reference>